<name>A0A0N0ZWA9_CHRID</name>
<feature type="transmembrane region" description="Helical" evidence="1">
    <location>
        <begin position="228"/>
        <end position="259"/>
    </location>
</feature>
<organism evidence="2 3">
    <name type="scientific">Chryseobacterium indologenes</name>
    <name type="common">Flavobacterium indologenes</name>
    <dbReference type="NCBI Taxonomy" id="253"/>
    <lineage>
        <taxon>Bacteria</taxon>
        <taxon>Pseudomonadati</taxon>
        <taxon>Bacteroidota</taxon>
        <taxon>Flavobacteriia</taxon>
        <taxon>Flavobacteriales</taxon>
        <taxon>Weeksellaceae</taxon>
        <taxon>Chryseobacterium group</taxon>
        <taxon>Chryseobacterium</taxon>
    </lineage>
</organism>
<evidence type="ECO:0000256" key="1">
    <source>
        <dbReference type="SAM" id="Phobius"/>
    </source>
</evidence>
<keyword evidence="1" id="KW-0472">Membrane</keyword>
<dbReference type="AlphaFoldDB" id="A0A0N0ZWA9"/>
<gene>
    <name evidence="2" type="ORF">AOB46_01250</name>
</gene>
<sequence>MELENFKELWNKDTRDDLPEVSLEKQNEIHSPLQMLKINMETEFWLMVVTLPMLMIGFPFASGDANIKIISAFVVVLTLALIIYFYSRFLKLYKMLCRKSINTNYDLFNLKTQLLISKEIYISYYISYIPLAFLLSLITINFHFEMKYNLAIFGISFMITLLLVWFVIKYWMYYMYGRYINDVVRLVDELNGVEAKQSPLRNKVSWFERSQKFFINKFGIRGNILNTVLWFVSAYIFILAFLTIVLLIFILAGAFLHFIDLNELQKALNRLN</sequence>
<protein>
    <submittedName>
        <fullName evidence="2">Uncharacterized protein</fullName>
    </submittedName>
</protein>
<dbReference type="Proteomes" id="UP000037953">
    <property type="component" value="Unassembled WGS sequence"/>
</dbReference>
<feature type="transmembrane region" description="Helical" evidence="1">
    <location>
        <begin position="121"/>
        <end position="144"/>
    </location>
</feature>
<comment type="caution">
    <text evidence="2">The sequence shown here is derived from an EMBL/GenBank/DDBJ whole genome shotgun (WGS) entry which is preliminary data.</text>
</comment>
<dbReference type="PATRIC" id="fig|253.9.peg.262"/>
<dbReference type="OrthoDB" id="1273679at2"/>
<evidence type="ECO:0000313" key="3">
    <source>
        <dbReference type="Proteomes" id="UP000037953"/>
    </source>
</evidence>
<dbReference type="RefSeq" id="WP_062696228.1">
    <property type="nucleotide sequence ID" value="NZ_LJOD01000001.1"/>
</dbReference>
<feature type="transmembrane region" description="Helical" evidence="1">
    <location>
        <begin position="150"/>
        <end position="168"/>
    </location>
</feature>
<proteinExistence type="predicted"/>
<reference evidence="2 3" key="1">
    <citation type="journal article" date="2015" name="Genom Data">
        <title>Draft genome sequence of a multidrug-resistant Chryseobacterium indologenes isolate from Malaysia.</title>
        <authorList>
            <person name="Yu C.Y."/>
            <person name="Ang G.Y."/>
            <person name="Cheng H.J."/>
            <person name="Cheong Y.M."/>
            <person name="Yin W.F."/>
            <person name="Chan K.G."/>
        </authorList>
    </citation>
    <scope>NUCLEOTIDE SEQUENCE [LARGE SCALE GENOMIC DNA]</scope>
    <source>
        <strain evidence="2 3">CI_885</strain>
    </source>
</reference>
<keyword evidence="1" id="KW-1133">Transmembrane helix</keyword>
<accession>A0A0N0ZWA9</accession>
<evidence type="ECO:0000313" key="2">
    <source>
        <dbReference type="EMBL" id="KPE52670.1"/>
    </source>
</evidence>
<keyword evidence="1" id="KW-0812">Transmembrane</keyword>
<dbReference type="EMBL" id="LJOD01000001">
    <property type="protein sequence ID" value="KPE52670.1"/>
    <property type="molecule type" value="Genomic_DNA"/>
</dbReference>
<feature type="transmembrane region" description="Helical" evidence="1">
    <location>
        <begin position="44"/>
        <end position="61"/>
    </location>
</feature>
<reference evidence="3" key="2">
    <citation type="submission" date="2015-09" db="EMBL/GenBank/DDBJ databases">
        <title>Draft genome sequence of a multidrug-resistant Chryseobacterium indologenes isolate from Malaysia.</title>
        <authorList>
            <person name="Yu C.Y."/>
            <person name="Ang G.Y."/>
            <person name="Chan K.-G."/>
        </authorList>
    </citation>
    <scope>NUCLEOTIDE SEQUENCE [LARGE SCALE GENOMIC DNA]</scope>
    <source>
        <strain evidence="3">CI_885</strain>
    </source>
</reference>
<feature type="transmembrane region" description="Helical" evidence="1">
    <location>
        <begin position="67"/>
        <end position="86"/>
    </location>
</feature>